<dbReference type="EMBL" id="HACG01015103">
    <property type="protein sequence ID" value="CEK61968.1"/>
    <property type="molecule type" value="Transcribed_RNA"/>
</dbReference>
<reference evidence="2" key="1">
    <citation type="submission" date="2014-12" db="EMBL/GenBank/DDBJ databases">
        <title>Insight into the proteome of Arion vulgaris.</title>
        <authorList>
            <person name="Aradska J."/>
            <person name="Bulat T."/>
            <person name="Smidak R."/>
            <person name="Sarate P."/>
            <person name="Gangsoo J."/>
            <person name="Sialana F."/>
            <person name="Bilban M."/>
            <person name="Lubec G."/>
        </authorList>
    </citation>
    <scope>NUCLEOTIDE SEQUENCE</scope>
    <source>
        <tissue evidence="2">Skin</tissue>
    </source>
</reference>
<name>A0A0B6Z0F5_9EUPU</name>
<sequence length="245" mass="27064">QHLKPRITQHSNISQFPASSSFRLGSQTNNTPETTSNYVHTTGRQTYSNVQQPSSISQQFQPLSTKDFLHHRATLNTITEEASLSHFSSFQKSNQQIEKESYKTDSLELNDADIKNKESNSAHPSTNNSARSSGEDSGFSVTPDRLSISVPEHSSASIVSFPSTVVPSSTSLCAGVPTSSSVQPLIDNINWNLIPVEVRALLIQQNEQLKLLQQQIQVLQSQQTPQSKPVSSRDVISDEFARNQK</sequence>
<feature type="non-terminal residue" evidence="2">
    <location>
        <position position="245"/>
    </location>
</feature>
<dbReference type="AlphaFoldDB" id="A0A0B6Z0F5"/>
<feature type="compositionally biased region" description="Polar residues" evidence="1">
    <location>
        <begin position="121"/>
        <end position="132"/>
    </location>
</feature>
<feature type="region of interest" description="Disordered" evidence="1">
    <location>
        <begin position="221"/>
        <end position="245"/>
    </location>
</feature>
<feature type="non-terminal residue" evidence="2">
    <location>
        <position position="1"/>
    </location>
</feature>
<feature type="compositionally biased region" description="Basic and acidic residues" evidence="1">
    <location>
        <begin position="235"/>
        <end position="245"/>
    </location>
</feature>
<proteinExistence type="predicted"/>
<evidence type="ECO:0000256" key="1">
    <source>
        <dbReference type="SAM" id="MobiDB-lite"/>
    </source>
</evidence>
<gene>
    <name evidence="2" type="primary">ORF43800</name>
</gene>
<evidence type="ECO:0000313" key="2">
    <source>
        <dbReference type="EMBL" id="CEK61968.1"/>
    </source>
</evidence>
<protein>
    <submittedName>
        <fullName evidence="2">Uncharacterized protein</fullName>
    </submittedName>
</protein>
<organism evidence="2">
    <name type="scientific">Arion vulgaris</name>
    <dbReference type="NCBI Taxonomy" id="1028688"/>
    <lineage>
        <taxon>Eukaryota</taxon>
        <taxon>Metazoa</taxon>
        <taxon>Spiralia</taxon>
        <taxon>Lophotrochozoa</taxon>
        <taxon>Mollusca</taxon>
        <taxon>Gastropoda</taxon>
        <taxon>Heterobranchia</taxon>
        <taxon>Euthyneura</taxon>
        <taxon>Panpulmonata</taxon>
        <taxon>Eupulmonata</taxon>
        <taxon>Stylommatophora</taxon>
        <taxon>Helicina</taxon>
        <taxon>Arionoidea</taxon>
        <taxon>Arionidae</taxon>
        <taxon>Arion</taxon>
    </lineage>
</organism>
<feature type="region of interest" description="Disordered" evidence="1">
    <location>
        <begin position="115"/>
        <end position="145"/>
    </location>
</feature>
<accession>A0A0B6Z0F5</accession>